<dbReference type="Proteomes" id="UP001061958">
    <property type="component" value="Unassembled WGS sequence"/>
</dbReference>
<evidence type="ECO:0000256" key="4">
    <source>
        <dbReference type="ARBA" id="ARBA00038188"/>
    </source>
</evidence>
<dbReference type="InterPro" id="IPR050447">
    <property type="entry name" value="Erg6_SMT_methyltransf"/>
</dbReference>
<evidence type="ECO:0000256" key="1">
    <source>
        <dbReference type="ARBA" id="ARBA00022603"/>
    </source>
</evidence>
<dbReference type="PANTHER" id="PTHR44068">
    <property type="entry name" value="ZGC:194242"/>
    <property type="match status" value="1"/>
</dbReference>
<evidence type="ECO:0000256" key="3">
    <source>
        <dbReference type="ARBA" id="ARBA00022691"/>
    </source>
</evidence>
<evidence type="ECO:0000313" key="8">
    <source>
        <dbReference type="EMBL" id="GJQ12650.1"/>
    </source>
</evidence>
<keyword evidence="9" id="KW-1185">Reference proteome</keyword>
<dbReference type="InterPro" id="IPR013705">
    <property type="entry name" value="Sterol_MeTrfase_C"/>
</dbReference>
<dbReference type="SUPFAM" id="SSF53335">
    <property type="entry name" value="S-adenosyl-L-methionine-dependent methyltransferases"/>
    <property type="match status" value="1"/>
</dbReference>
<protein>
    <recommendedName>
        <fullName evidence="6">Methyltransferase</fullName>
        <ecNumber evidence="6">2.1.1.-</ecNumber>
    </recommendedName>
</protein>
<accession>A0A9C7PYB0</accession>
<name>A0A9C7PYB0_9RHOD</name>
<comment type="similarity">
    <text evidence="4 5 6">Belongs to the class I-like SAM-binding methyltransferase superfamily. Erg6/SMT family.</text>
</comment>
<dbReference type="InterPro" id="IPR030384">
    <property type="entry name" value="MeTrfase_SMT"/>
</dbReference>
<dbReference type="CDD" id="cd02440">
    <property type="entry name" value="AdoMet_MTases"/>
    <property type="match status" value="1"/>
</dbReference>
<evidence type="ECO:0000256" key="5">
    <source>
        <dbReference type="PROSITE-ProRule" id="PRU01022"/>
    </source>
</evidence>
<dbReference type="EC" id="2.1.1.-" evidence="6"/>
<evidence type="ECO:0000259" key="7">
    <source>
        <dbReference type="PROSITE" id="PS51685"/>
    </source>
</evidence>
<organism evidence="8 9">
    <name type="scientific">Galdieria partita</name>
    <dbReference type="NCBI Taxonomy" id="83374"/>
    <lineage>
        <taxon>Eukaryota</taxon>
        <taxon>Rhodophyta</taxon>
        <taxon>Bangiophyceae</taxon>
        <taxon>Galdieriales</taxon>
        <taxon>Galdieriaceae</taxon>
        <taxon>Galdieria</taxon>
    </lineage>
</organism>
<comment type="caution">
    <text evidence="8">The sequence shown here is derived from an EMBL/GenBank/DDBJ whole genome shotgun (WGS) entry which is preliminary data.</text>
</comment>
<reference evidence="8" key="1">
    <citation type="journal article" date="2022" name="Proc. Natl. Acad. Sci. U.S.A.">
        <title>Life cycle and functional genomics of the unicellular red alga Galdieria for elucidating algal and plant evolution and industrial use.</title>
        <authorList>
            <person name="Hirooka S."/>
            <person name="Itabashi T."/>
            <person name="Ichinose T.M."/>
            <person name="Onuma R."/>
            <person name="Fujiwara T."/>
            <person name="Yamashita S."/>
            <person name="Jong L.W."/>
            <person name="Tomita R."/>
            <person name="Iwane A.H."/>
            <person name="Miyagishima S.Y."/>
        </authorList>
    </citation>
    <scope>NUCLEOTIDE SEQUENCE</scope>
    <source>
        <strain evidence="8">NBRC 102759</strain>
    </source>
</reference>
<keyword evidence="2 5" id="KW-0808">Transferase</keyword>
<feature type="domain" description="SAM-dependent methyltransferase Erg6/SMT-type" evidence="7">
    <location>
        <begin position="60"/>
        <end position="346"/>
    </location>
</feature>
<keyword evidence="1 5" id="KW-0489">Methyltransferase</keyword>
<evidence type="ECO:0000256" key="6">
    <source>
        <dbReference type="RuleBase" id="RU362025"/>
    </source>
</evidence>
<gene>
    <name evidence="8" type="ORF">GpartN1_g4441.t1</name>
</gene>
<dbReference type="EMBL" id="BQMJ01000035">
    <property type="protein sequence ID" value="GJQ12650.1"/>
    <property type="molecule type" value="Genomic_DNA"/>
</dbReference>
<dbReference type="OrthoDB" id="4310724at2759"/>
<dbReference type="GO" id="GO:0016126">
    <property type="term" value="P:sterol biosynthetic process"/>
    <property type="evidence" value="ECO:0007669"/>
    <property type="project" value="TreeGrafter"/>
</dbReference>
<dbReference type="GO" id="GO:0032259">
    <property type="term" value="P:methylation"/>
    <property type="evidence" value="ECO:0007669"/>
    <property type="project" value="UniProtKB-KW"/>
</dbReference>
<sequence>MSSWSDYIPQVLKFEKRLGEDKKAVTAIDEYNKMYSHGSESEQDRTLRESEKGKDMVSDFYNLVSDFYEWGWAQSFHFAVIQKGEPFEASLQRYEYMLPYRLGVERGQHLIDLGCGIGGPLRNIARFARCKVTGVTISKYQVERGNELNKQLNLEDTCNIVHGDFLNLPFEDETFDGAYTIEATCHTMEKTKVYSEAYRVIKPGCCFAGYEWCVTDKYDPQNKEHREAKFAVEVGNGLPDTATFDQVIQSLKEAGFEVLEYYDASKYSELPWYYPLKAGFSVKGFRHTRVGHYFTHITVTTLEKLGIVPKGSAEVSRMLVKAAQDLVRAGELGIYIPMFFFLARKPEKPSTQS</sequence>
<dbReference type="PANTHER" id="PTHR44068:SF1">
    <property type="entry name" value="HYPOTHETICAL LOC100005854"/>
    <property type="match status" value="1"/>
</dbReference>
<dbReference type="PROSITE" id="PS51685">
    <property type="entry name" value="SAM_MT_ERG6_SMT"/>
    <property type="match status" value="1"/>
</dbReference>
<dbReference type="Pfam" id="PF08498">
    <property type="entry name" value="Sterol_MT_C"/>
    <property type="match status" value="1"/>
</dbReference>
<evidence type="ECO:0000313" key="9">
    <source>
        <dbReference type="Proteomes" id="UP001061958"/>
    </source>
</evidence>
<dbReference type="Pfam" id="PF08241">
    <property type="entry name" value="Methyltransf_11"/>
    <property type="match status" value="1"/>
</dbReference>
<keyword evidence="3 5" id="KW-0949">S-adenosyl-L-methionine</keyword>
<dbReference type="InterPro" id="IPR013216">
    <property type="entry name" value="Methyltransf_11"/>
</dbReference>
<dbReference type="InterPro" id="IPR029063">
    <property type="entry name" value="SAM-dependent_MTases_sf"/>
</dbReference>
<dbReference type="GO" id="GO:0005783">
    <property type="term" value="C:endoplasmic reticulum"/>
    <property type="evidence" value="ECO:0007669"/>
    <property type="project" value="TreeGrafter"/>
</dbReference>
<reference evidence="8" key="2">
    <citation type="submission" date="2022-01" db="EMBL/GenBank/DDBJ databases">
        <authorList>
            <person name="Hirooka S."/>
            <person name="Miyagishima S.Y."/>
        </authorList>
    </citation>
    <scope>NUCLEOTIDE SEQUENCE</scope>
    <source>
        <strain evidence="8">NBRC 102759</strain>
    </source>
</reference>
<dbReference type="AlphaFoldDB" id="A0A9C7PYB0"/>
<dbReference type="GO" id="GO:0003838">
    <property type="term" value="F:sterol 24-C-methyltransferase activity"/>
    <property type="evidence" value="ECO:0007669"/>
    <property type="project" value="TreeGrafter"/>
</dbReference>
<dbReference type="Gene3D" id="3.40.50.150">
    <property type="entry name" value="Vaccinia Virus protein VP39"/>
    <property type="match status" value="1"/>
</dbReference>
<proteinExistence type="inferred from homology"/>
<evidence type="ECO:0000256" key="2">
    <source>
        <dbReference type="ARBA" id="ARBA00022679"/>
    </source>
</evidence>